<proteinExistence type="inferred from homology"/>
<dbReference type="InterPro" id="IPR005256">
    <property type="entry name" value="Anth_synth_I_PabB"/>
</dbReference>
<evidence type="ECO:0000256" key="5">
    <source>
        <dbReference type="ARBA" id="ARBA00012266"/>
    </source>
</evidence>
<keyword evidence="7" id="KW-0028">Amino-acid biosynthesis</keyword>
<dbReference type="Gene3D" id="3.60.120.10">
    <property type="entry name" value="Anthranilate synthase"/>
    <property type="match status" value="1"/>
</dbReference>
<evidence type="ECO:0000256" key="6">
    <source>
        <dbReference type="ARBA" id="ARBA00020653"/>
    </source>
</evidence>
<dbReference type="GO" id="GO:0046872">
    <property type="term" value="F:metal ion binding"/>
    <property type="evidence" value="ECO:0007669"/>
    <property type="project" value="UniProtKB-KW"/>
</dbReference>
<comment type="function">
    <text evidence="13">Part of a heterotetrameric complex that catalyzes the two-step biosynthesis of anthranilate, an intermediate in the biosynthesis of L-tryptophan. In the first step, the glutamine-binding beta subunit (TrpG) of anthranilate synthase (AS) provides the glutamine amidotransferase activity which generates ammonia as a substrate that, along with chorismate, is used in the second step, catalyzed by the large alpha subunit of AS (TrpE) to produce anthranilate. In the absence of TrpG, TrpE can synthesize anthranilate directly from chorismate and high concentrations of ammonia.</text>
</comment>
<evidence type="ECO:0000256" key="11">
    <source>
        <dbReference type="ARBA" id="ARBA00023141"/>
    </source>
</evidence>
<dbReference type="Pfam" id="PF00425">
    <property type="entry name" value="Chorismate_bind"/>
    <property type="match status" value="1"/>
</dbReference>
<comment type="catalytic activity">
    <reaction evidence="14">
        <text>chorismate + L-glutamine = anthranilate + pyruvate + L-glutamate + H(+)</text>
        <dbReference type="Rhea" id="RHEA:21732"/>
        <dbReference type="ChEBI" id="CHEBI:15361"/>
        <dbReference type="ChEBI" id="CHEBI:15378"/>
        <dbReference type="ChEBI" id="CHEBI:16567"/>
        <dbReference type="ChEBI" id="CHEBI:29748"/>
        <dbReference type="ChEBI" id="CHEBI:29985"/>
        <dbReference type="ChEBI" id="CHEBI:58359"/>
        <dbReference type="EC" id="4.1.3.27"/>
    </reaction>
</comment>
<evidence type="ECO:0000256" key="13">
    <source>
        <dbReference type="ARBA" id="ARBA00025634"/>
    </source>
</evidence>
<keyword evidence="12 17" id="KW-0456">Lyase</keyword>
<organism evidence="17">
    <name type="scientific">hydrothermal vent metagenome</name>
    <dbReference type="NCBI Taxonomy" id="652676"/>
    <lineage>
        <taxon>unclassified sequences</taxon>
        <taxon>metagenomes</taxon>
        <taxon>ecological metagenomes</taxon>
    </lineage>
</organism>
<dbReference type="UniPathway" id="UPA00035">
    <property type="reaction ID" value="UER00040"/>
</dbReference>
<keyword evidence="10" id="KW-0460">Magnesium</keyword>
<evidence type="ECO:0000259" key="16">
    <source>
        <dbReference type="Pfam" id="PF04715"/>
    </source>
</evidence>
<dbReference type="Pfam" id="PF04715">
    <property type="entry name" value="Anth_synt_I_N"/>
    <property type="match status" value="1"/>
</dbReference>
<comment type="subunit">
    <text evidence="4">Heterotetramer consisting of two non-identical subunits: a beta subunit (TrpG) and a large alpha subunit (TrpE).</text>
</comment>
<keyword evidence="11" id="KW-0057">Aromatic amino acid biosynthesis</keyword>
<evidence type="ECO:0000256" key="10">
    <source>
        <dbReference type="ARBA" id="ARBA00022842"/>
    </source>
</evidence>
<evidence type="ECO:0000256" key="9">
    <source>
        <dbReference type="ARBA" id="ARBA00022822"/>
    </source>
</evidence>
<dbReference type="PRINTS" id="PR00095">
    <property type="entry name" value="ANTSNTHASEI"/>
</dbReference>
<feature type="domain" description="Chorismate-utilising enzyme C-terminal" evidence="15">
    <location>
        <begin position="227"/>
        <end position="480"/>
    </location>
</feature>
<dbReference type="PANTHER" id="PTHR11236">
    <property type="entry name" value="AMINOBENZOATE/ANTHRANILATE SYNTHASE"/>
    <property type="match status" value="1"/>
</dbReference>
<dbReference type="EMBL" id="UOFT01000040">
    <property type="protein sequence ID" value="VAW94833.1"/>
    <property type="molecule type" value="Genomic_DNA"/>
</dbReference>
<evidence type="ECO:0000313" key="17">
    <source>
        <dbReference type="EMBL" id="VAW94833.1"/>
    </source>
</evidence>
<evidence type="ECO:0000256" key="8">
    <source>
        <dbReference type="ARBA" id="ARBA00022723"/>
    </source>
</evidence>
<comment type="similarity">
    <text evidence="3">Belongs to the anthranilate synthase component I family.</text>
</comment>
<evidence type="ECO:0000256" key="4">
    <source>
        <dbReference type="ARBA" id="ARBA00011575"/>
    </source>
</evidence>
<dbReference type="AlphaFoldDB" id="A0A3B1A3X9"/>
<dbReference type="InterPro" id="IPR006805">
    <property type="entry name" value="Anth_synth_I_N"/>
</dbReference>
<dbReference type="PANTHER" id="PTHR11236:SF48">
    <property type="entry name" value="ISOCHORISMATE SYNTHASE MENF"/>
    <property type="match status" value="1"/>
</dbReference>
<evidence type="ECO:0000259" key="15">
    <source>
        <dbReference type="Pfam" id="PF00425"/>
    </source>
</evidence>
<evidence type="ECO:0000256" key="3">
    <source>
        <dbReference type="ARBA" id="ARBA00009562"/>
    </source>
</evidence>
<comment type="pathway">
    <text evidence="2">Amino-acid biosynthesis; L-tryptophan biosynthesis; L-tryptophan from chorismate: step 1/5.</text>
</comment>
<evidence type="ECO:0000256" key="12">
    <source>
        <dbReference type="ARBA" id="ARBA00023239"/>
    </source>
</evidence>
<dbReference type="GO" id="GO:0000162">
    <property type="term" value="P:L-tryptophan biosynthetic process"/>
    <property type="evidence" value="ECO:0007669"/>
    <property type="project" value="UniProtKB-UniPathway"/>
</dbReference>
<comment type="cofactor">
    <cofactor evidence="1">
        <name>Mg(2+)</name>
        <dbReference type="ChEBI" id="CHEBI:18420"/>
    </cofactor>
</comment>
<name>A0A3B1A3X9_9ZZZZ</name>
<dbReference type="SUPFAM" id="SSF56322">
    <property type="entry name" value="ADC synthase"/>
    <property type="match status" value="1"/>
</dbReference>
<keyword evidence="9" id="KW-0822">Tryptophan biosynthesis</keyword>
<dbReference type="GO" id="GO:0004049">
    <property type="term" value="F:anthranilate synthase activity"/>
    <property type="evidence" value="ECO:0007669"/>
    <property type="project" value="UniProtKB-EC"/>
</dbReference>
<keyword evidence="8" id="KW-0479">Metal-binding</keyword>
<gene>
    <name evidence="17" type="ORF">MNBD_GAMMA23-1196</name>
</gene>
<dbReference type="InterPro" id="IPR005801">
    <property type="entry name" value="ADC_synthase"/>
</dbReference>
<evidence type="ECO:0000256" key="2">
    <source>
        <dbReference type="ARBA" id="ARBA00004873"/>
    </source>
</evidence>
<evidence type="ECO:0000256" key="7">
    <source>
        <dbReference type="ARBA" id="ARBA00022605"/>
    </source>
</evidence>
<evidence type="ECO:0000256" key="1">
    <source>
        <dbReference type="ARBA" id="ARBA00001946"/>
    </source>
</evidence>
<dbReference type="InterPro" id="IPR015890">
    <property type="entry name" value="Chorismate_C"/>
</dbReference>
<accession>A0A3B1A3X9</accession>
<feature type="domain" description="Anthranilate synthase component I N-terminal" evidence="16">
    <location>
        <begin position="32"/>
        <end position="175"/>
    </location>
</feature>
<protein>
    <recommendedName>
        <fullName evidence="6">Anthranilate synthase component 1</fullName>
        <ecNumber evidence="5">4.1.3.27</ecNumber>
    </recommendedName>
</protein>
<dbReference type="NCBIfam" id="TIGR00564">
    <property type="entry name" value="trpE_most"/>
    <property type="match status" value="1"/>
</dbReference>
<sequence length="506" mass="56404">MMEHQQITESIFTDLVQQGFNRIPLVRQVLADLDTPLSTYLKLANGPYSYLFESVQGGEKFGRYSIIGLPCRQQIRIFGKKISIYEDSNCIATIEQDDPLQWIEDFHKKFKVAELPDLPRFTGGLVGYFGYDTIRYIEPRLGDCPNDDPLNVPDILLMVSDEVLVFDNLAGKLFLIHYANPENKNAYKKGCARLEELIAQLQNSVPRVPLAKPSIVKESDFKSGFTEEKFKQAVLKAKEYIVEGDVMQVVLSQRMSIPYSAPPLDLYRSLRSLNPSPYMYYLDLGDFHIVGSSPEILVQVEDDMVTVRPIAGTRPRGQTTEQDMQLEKDLLADPKEIAEHLMLIDLGRNDIGRIVQTGTVEVTDKMVIERYSHVMHIVSNVAGKIKPNMSAMDTLRATFPAGTLSGAPKIRAMEIIDELEPVKRGVYGGAVGYLSWNGNMDTAIAIRTAVIKDNVLHIQAGAGVVYDSVPQSEWDETMNKGRAVFKAVEQAAAGLDGSLKQGGAHK</sequence>
<dbReference type="EC" id="4.1.3.27" evidence="5"/>
<reference evidence="17" key="1">
    <citation type="submission" date="2018-06" db="EMBL/GenBank/DDBJ databases">
        <authorList>
            <person name="Zhirakovskaya E."/>
        </authorList>
    </citation>
    <scope>NUCLEOTIDE SEQUENCE</scope>
</reference>
<evidence type="ECO:0000256" key="14">
    <source>
        <dbReference type="ARBA" id="ARBA00047683"/>
    </source>
</evidence>
<dbReference type="InterPro" id="IPR019999">
    <property type="entry name" value="Anth_synth_I-like"/>
</dbReference>